<dbReference type="KEGG" id="muo:115476509"/>
<dbReference type="AlphaFoldDB" id="A0A6P7YW13"/>
<feature type="domain" description="C2H2-type" evidence="7">
    <location>
        <begin position="63"/>
        <end position="85"/>
    </location>
</feature>
<keyword evidence="2" id="KW-0677">Repeat</keyword>
<accession>A0A6P7YW13</accession>
<dbReference type="InterPro" id="IPR036236">
    <property type="entry name" value="Znf_C2H2_sf"/>
</dbReference>
<organism evidence="8 9">
    <name type="scientific">Microcaecilia unicolor</name>
    <dbReference type="NCBI Taxonomy" id="1415580"/>
    <lineage>
        <taxon>Eukaryota</taxon>
        <taxon>Metazoa</taxon>
        <taxon>Chordata</taxon>
        <taxon>Craniata</taxon>
        <taxon>Vertebrata</taxon>
        <taxon>Euteleostomi</taxon>
        <taxon>Amphibia</taxon>
        <taxon>Gymnophiona</taxon>
        <taxon>Siphonopidae</taxon>
        <taxon>Microcaecilia</taxon>
    </lineage>
</organism>
<feature type="domain" description="C2H2-type" evidence="7">
    <location>
        <begin position="12"/>
        <end position="39"/>
    </location>
</feature>
<evidence type="ECO:0000256" key="6">
    <source>
        <dbReference type="SAM" id="MobiDB-lite"/>
    </source>
</evidence>
<dbReference type="Proteomes" id="UP000515156">
    <property type="component" value="Chromosome 8"/>
</dbReference>
<evidence type="ECO:0000256" key="3">
    <source>
        <dbReference type="ARBA" id="ARBA00022771"/>
    </source>
</evidence>
<keyword evidence="4" id="KW-0862">Zinc</keyword>
<evidence type="ECO:0000313" key="9">
    <source>
        <dbReference type="RefSeq" id="XP_030068776.1"/>
    </source>
</evidence>
<keyword evidence="3 5" id="KW-0863">Zinc-finger</keyword>
<evidence type="ECO:0000256" key="5">
    <source>
        <dbReference type="PROSITE-ProRule" id="PRU00042"/>
    </source>
</evidence>
<keyword evidence="1" id="KW-0479">Metal-binding</keyword>
<dbReference type="SMART" id="SM00355">
    <property type="entry name" value="ZnF_C2H2"/>
    <property type="match status" value="3"/>
</dbReference>
<dbReference type="PANTHER" id="PTHR24379:SF121">
    <property type="entry name" value="C2H2-TYPE DOMAIN-CONTAINING PROTEIN"/>
    <property type="match status" value="1"/>
</dbReference>
<dbReference type="OrthoDB" id="9427046at2759"/>
<feature type="region of interest" description="Disordered" evidence="6">
    <location>
        <begin position="153"/>
        <end position="175"/>
    </location>
</feature>
<evidence type="ECO:0000259" key="7">
    <source>
        <dbReference type="PROSITE" id="PS50157"/>
    </source>
</evidence>
<gene>
    <name evidence="9" type="primary">LOC115476509</name>
</gene>
<feature type="compositionally biased region" description="Basic and acidic residues" evidence="6">
    <location>
        <begin position="164"/>
        <end position="174"/>
    </location>
</feature>
<evidence type="ECO:0000313" key="8">
    <source>
        <dbReference type="Proteomes" id="UP000515156"/>
    </source>
</evidence>
<dbReference type="InterPro" id="IPR013087">
    <property type="entry name" value="Znf_C2H2_type"/>
</dbReference>
<evidence type="ECO:0000256" key="4">
    <source>
        <dbReference type="ARBA" id="ARBA00022833"/>
    </source>
</evidence>
<dbReference type="PANTHER" id="PTHR24379">
    <property type="entry name" value="KRAB AND ZINC FINGER DOMAIN-CONTAINING"/>
    <property type="match status" value="1"/>
</dbReference>
<dbReference type="PROSITE" id="PS50157">
    <property type="entry name" value="ZINC_FINGER_C2H2_2"/>
    <property type="match status" value="3"/>
</dbReference>
<dbReference type="RefSeq" id="XP_030068776.1">
    <property type="nucleotide sequence ID" value="XM_030212916.1"/>
</dbReference>
<reference evidence="9" key="1">
    <citation type="submission" date="2025-08" db="UniProtKB">
        <authorList>
            <consortium name="RefSeq"/>
        </authorList>
    </citation>
    <scope>IDENTIFICATION</scope>
</reference>
<keyword evidence="8" id="KW-1185">Reference proteome</keyword>
<dbReference type="Gene3D" id="3.30.160.60">
    <property type="entry name" value="Classic Zinc Finger"/>
    <property type="match status" value="2"/>
</dbReference>
<dbReference type="PROSITE" id="PS00028">
    <property type="entry name" value="ZINC_FINGER_C2H2_1"/>
    <property type="match status" value="3"/>
</dbReference>
<protein>
    <submittedName>
        <fullName evidence="9">Gastrula zinc finger protein XlCGF67.1-like</fullName>
    </submittedName>
</protein>
<sequence length="213" mass="24130">MSSSHTSYRMWYVCGVCPRKFRTPRGLKVHQWHHTGVVPARHSAQYGGLPIPPRSPLVTQHSYICTDCGENISSFTSLKAHQNEHVVRPLDPWALFTETKKITTWWEAYSCPDCKSNFILSCDLKHKSGLDSPLCSKCGQCFQSQARLSQHECRGVGAGPEQDATEKKEKRDLAEDSPVVIKEDGLRCTECEGEFQLISDLHKHYMMHARGEL</sequence>
<evidence type="ECO:0000256" key="1">
    <source>
        <dbReference type="ARBA" id="ARBA00022723"/>
    </source>
</evidence>
<proteinExistence type="predicted"/>
<evidence type="ECO:0000256" key="2">
    <source>
        <dbReference type="ARBA" id="ARBA00022737"/>
    </source>
</evidence>
<dbReference type="Pfam" id="PF00096">
    <property type="entry name" value="zf-C2H2"/>
    <property type="match status" value="2"/>
</dbReference>
<dbReference type="GeneID" id="115476509"/>
<feature type="domain" description="C2H2-type" evidence="7">
    <location>
        <begin position="186"/>
        <end position="213"/>
    </location>
</feature>
<dbReference type="GO" id="GO:0008270">
    <property type="term" value="F:zinc ion binding"/>
    <property type="evidence" value="ECO:0007669"/>
    <property type="project" value="UniProtKB-KW"/>
</dbReference>
<dbReference type="InParanoid" id="A0A6P7YW13"/>
<dbReference type="SUPFAM" id="SSF57667">
    <property type="entry name" value="beta-beta-alpha zinc fingers"/>
    <property type="match status" value="1"/>
</dbReference>
<name>A0A6P7YW13_9AMPH</name>